<organism evidence="3 4">
    <name type="scientific">Scytalidium lignicola</name>
    <name type="common">Hyphomycete</name>
    <dbReference type="NCBI Taxonomy" id="5539"/>
    <lineage>
        <taxon>Eukaryota</taxon>
        <taxon>Fungi</taxon>
        <taxon>Dikarya</taxon>
        <taxon>Ascomycota</taxon>
        <taxon>Pezizomycotina</taxon>
        <taxon>Leotiomycetes</taxon>
        <taxon>Leotiomycetes incertae sedis</taxon>
        <taxon>Scytalidium</taxon>
    </lineage>
</organism>
<feature type="region of interest" description="Disordered" evidence="1">
    <location>
        <begin position="205"/>
        <end position="224"/>
    </location>
</feature>
<accession>A0A3E2HN35</accession>
<evidence type="ECO:0000259" key="2">
    <source>
        <dbReference type="Pfam" id="PF25534"/>
    </source>
</evidence>
<evidence type="ECO:0000256" key="1">
    <source>
        <dbReference type="SAM" id="MobiDB-lite"/>
    </source>
</evidence>
<dbReference type="PANTHER" id="PTHR36223">
    <property type="entry name" value="BETA-LACTAMASE-TYPE TRANSPEPTIDASE FOLD DOMAIN CONTAINING PROTEIN"/>
    <property type="match status" value="1"/>
</dbReference>
<dbReference type="AlphaFoldDB" id="A0A3E2HN35"/>
<reference evidence="3 4" key="1">
    <citation type="submission" date="2018-05" db="EMBL/GenBank/DDBJ databases">
        <title>Draft genome sequence of Scytalidium lignicola DSM 105466, a ubiquitous saprotrophic fungus.</title>
        <authorList>
            <person name="Buettner E."/>
            <person name="Gebauer A.M."/>
            <person name="Hofrichter M."/>
            <person name="Liers C."/>
            <person name="Kellner H."/>
        </authorList>
    </citation>
    <scope>NUCLEOTIDE SEQUENCE [LARGE SCALE GENOMIC DNA]</scope>
    <source>
        <strain evidence="3 4">DSM 105466</strain>
    </source>
</reference>
<dbReference type="Pfam" id="PF25534">
    <property type="entry name" value="DUF7918"/>
    <property type="match status" value="1"/>
</dbReference>
<dbReference type="OrthoDB" id="3364132at2759"/>
<dbReference type="Proteomes" id="UP000258309">
    <property type="component" value="Unassembled WGS sequence"/>
</dbReference>
<evidence type="ECO:0000313" key="3">
    <source>
        <dbReference type="EMBL" id="RFU34797.1"/>
    </source>
</evidence>
<feature type="non-terminal residue" evidence="3">
    <location>
        <position position="1"/>
    </location>
</feature>
<dbReference type="InterPro" id="IPR057678">
    <property type="entry name" value="DUF7918"/>
</dbReference>
<sequence length="380" mass="43246">MAIFPYYPGISVQILNEDDEPLIEYQDTEPIDSQHPDLFIAEHHNLHTVSTYIESTTHSTFGIQLRVRAPYNMSSDAKLRFEINVDGNAAGVRYCSRPEYKRRGEWEEIVHGVKTWDAGVGKKGCKERKFGFAEIESVSDEVAYTTIQTQKRRLSNIGKITVSVFRVTCGKQGGASESTVAGFLKKRASVKAYEKAMKGELKSHGTYLQKAEKSKRSRMFKQTRKKDGDEMPMVIFQFLYRSKVALEKLLIINNQPEHEASPAQTDISNGIINLRNMKPHMAVKIENFIESLKEQNMHAKQEYRFEHQFEDDDGLSISGSRPAKRRQSSLGEQILIDLSHDNDGNDESDDDEVVIVTHPRPLLQAYVEDAPEEEEGLFVQ</sequence>
<feature type="compositionally biased region" description="Basic residues" evidence="1">
    <location>
        <begin position="213"/>
        <end position="224"/>
    </location>
</feature>
<dbReference type="EMBL" id="NCSJ02000016">
    <property type="protein sequence ID" value="RFU34797.1"/>
    <property type="molecule type" value="Genomic_DNA"/>
</dbReference>
<protein>
    <recommendedName>
        <fullName evidence="2">DUF7918 domain-containing protein</fullName>
    </recommendedName>
</protein>
<evidence type="ECO:0000313" key="4">
    <source>
        <dbReference type="Proteomes" id="UP000258309"/>
    </source>
</evidence>
<keyword evidence="4" id="KW-1185">Reference proteome</keyword>
<dbReference type="OMA" id="SPENEYH"/>
<name>A0A3E2HN35_SCYLI</name>
<proteinExistence type="predicted"/>
<feature type="domain" description="DUF7918" evidence="2">
    <location>
        <begin position="10"/>
        <end position="253"/>
    </location>
</feature>
<dbReference type="PANTHER" id="PTHR36223:SF1">
    <property type="entry name" value="TRANSCRIPTION ELONGATION FACTOR EAF N-TERMINAL DOMAIN-CONTAINING PROTEIN"/>
    <property type="match status" value="1"/>
</dbReference>
<feature type="non-terminal residue" evidence="3">
    <location>
        <position position="380"/>
    </location>
</feature>
<comment type="caution">
    <text evidence="3">The sequence shown here is derived from an EMBL/GenBank/DDBJ whole genome shotgun (WGS) entry which is preliminary data.</text>
</comment>
<gene>
    <name evidence="3" type="ORF">B7463_g1582</name>
</gene>